<dbReference type="OrthoDB" id="5987198at2759"/>
<evidence type="ECO:0000313" key="1">
    <source>
        <dbReference type="EMBL" id="OJT07905.1"/>
    </source>
</evidence>
<dbReference type="Proteomes" id="UP000184267">
    <property type="component" value="Unassembled WGS sequence"/>
</dbReference>
<dbReference type="STRING" id="154538.A0A1M2VJX7"/>
<accession>A0A1M2VJX7</accession>
<sequence length="168" mass="19312">MMDARPMYPNGHHPVRIHRALDLIHDAKPLPRIDHPVKYYYVDFGLSAHFPVGAPSLVLEKVGHDMEIPEISNEVPYDAYKADIYALGNLFDKDFLQHLVECMKQREPGVRPPADELIRMFQQLRALVPESSVRWRLVQRSEQPYEKLINDTVAVARDGLSSLKRMVG</sequence>
<reference evidence="1 2" key="1">
    <citation type="submission" date="2016-10" db="EMBL/GenBank/DDBJ databases">
        <title>Genome sequence of the basidiomycete white-rot fungus Trametes pubescens.</title>
        <authorList>
            <person name="Makela M.R."/>
            <person name="Granchi Z."/>
            <person name="Peng M."/>
            <person name="De Vries R.P."/>
            <person name="Grigoriev I."/>
            <person name="Riley R."/>
            <person name="Hilden K."/>
        </authorList>
    </citation>
    <scope>NUCLEOTIDE SEQUENCE [LARGE SCALE GENOMIC DNA]</scope>
    <source>
        <strain evidence="1 2">FBCC735</strain>
    </source>
</reference>
<evidence type="ECO:0000313" key="2">
    <source>
        <dbReference type="Proteomes" id="UP000184267"/>
    </source>
</evidence>
<dbReference type="SUPFAM" id="SSF56112">
    <property type="entry name" value="Protein kinase-like (PK-like)"/>
    <property type="match status" value="1"/>
</dbReference>
<evidence type="ECO:0008006" key="3">
    <source>
        <dbReference type="Google" id="ProtNLM"/>
    </source>
</evidence>
<organism evidence="1 2">
    <name type="scientific">Trametes pubescens</name>
    <name type="common">White-rot fungus</name>
    <dbReference type="NCBI Taxonomy" id="154538"/>
    <lineage>
        <taxon>Eukaryota</taxon>
        <taxon>Fungi</taxon>
        <taxon>Dikarya</taxon>
        <taxon>Basidiomycota</taxon>
        <taxon>Agaricomycotina</taxon>
        <taxon>Agaricomycetes</taxon>
        <taxon>Polyporales</taxon>
        <taxon>Polyporaceae</taxon>
        <taxon>Trametes</taxon>
    </lineage>
</organism>
<name>A0A1M2VJX7_TRAPU</name>
<keyword evidence="2" id="KW-1185">Reference proteome</keyword>
<dbReference type="InterPro" id="IPR011009">
    <property type="entry name" value="Kinase-like_dom_sf"/>
</dbReference>
<dbReference type="AlphaFoldDB" id="A0A1M2VJX7"/>
<dbReference type="EMBL" id="MNAD01001100">
    <property type="protein sequence ID" value="OJT07905.1"/>
    <property type="molecule type" value="Genomic_DNA"/>
</dbReference>
<gene>
    <name evidence="1" type="ORF">TRAPUB_1184</name>
</gene>
<dbReference type="OMA" id="SERIRYY"/>
<protein>
    <recommendedName>
        <fullName evidence="3">Protein kinase domain-containing protein</fullName>
    </recommendedName>
</protein>
<comment type="caution">
    <text evidence="1">The sequence shown here is derived from an EMBL/GenBank/DDBJ whole genome shotgun (WGS) entry which is preliminary data.</text>
</comment>
<proteinExistence type="predicted"/>